<gene>
    <name evidence="1" type="ORF">HZF24_04245</name>
</gene>
<dbReference type="SUPFAM" id="SSF54285">
    <property type="entry name" value="MoaD/ThiS"/>
    <property type="match status" value="1"/>
</dbReference>
<evidence type="ECO:0000313" key="1">
    <source>
        <dbReference type="EMBL" id="NYB73345.1"/>
    </source>
</evidence>
<dbReference type="EMBL" id="JACBNQ010000002">
    <property type="protein sequence ID" value="NYB73345.1"/>
    <property type="molecule type" value="Genomic_DNA"/>
</dbReference>
<dbReference type="Gene3D" id="3.10.20.30">
    <property type="match status" value="1"/>
</dbReference>
<dbReference type="InterPro" id="IPR012675">
    <property type="entry name" value="Beta-grasp_dom_sf"/>
</dbReference>
<dbReference type="RefSeq" id="WP_179237024.1">
    <property type="nucleotide sequence ID" value="NZ_JACBNQ010000002.1"/>
</dbReference>
<dbReference type="CDD" id="cd17040">
    <property type="entry name" value="Ubl_MoaD_like"/>
    <property type="match status" value="1"/>
</dbReference>
<comment type="caution">
    <text evidence="1">The sequence shown here is derived from an EMBL/GenBank/DDBJ whole genome shotgun (WGS) entry which is preliminary data.</text>
</comment>
<dbReference type="InterPro" id="IPR003749">
    <property type="entry name" value="ThiS/MoaD-like"/>
</dbReference>
<sequence>MAIYISLSVYGGKFAPIINEKVKIPEQISVKDLLNMLQKENRMPQKFGKGEGFTEFLVLLNGYNVMISPGLETVLKDSDRVVVLPAMAGG</sequence>
<proteinExistence type="predicted"/>
<protein>
    <submittedName>
        <fullName evidence="1">MoaD/ThiS family protein</fullName>
    </submittedName>
</protein>
<evidence type="ECO:0000313" key="2">
    <source>
        <dbReference type="Proteomes" id="UP000611629"/>
    </source>
</evidence>
<dbReference type="Pfam" id="PF02597">
    <property type="entry name" value="ThiS"/>
    <property type="match status" value="1"/>
</dbReference>
<name>A0A974GVS0_SEDHY</name>
<dbReference type="Proteomes" id="UP000611629">
    <property type="component" value="Unassembled WGS sequence"/>
</dbReference>
<accession>A0A974GVS0</accession>
<dbReference type="InterPro" id="IPR016155">
    <property type="entry name" value="Mopterin_synth/thiamin_S_b"/>
</dbReference>
<dbReference type="AlphaFoldDB" id="A0A974GVS0"/>
<reference evidence="1" key="1">
    <citation type="submission" date="2020-07" db="EMBL/GenBank/DDBJ databases">
        <title>Genomic analysis of a strain of Sedimentibacter Hydroxybenzoicus DSM7310.</title>
        <authorList>
            <person name="Ma S."/>
        </authorList>
    </citation>
    <scope>NUCLEOTIDE SEQUENCE</scope>
    <source>
        <strain evidence="1">DSM 7310</strain>
    </source>
</reference>
<organism evidence="1 2">
    <name type="scientific">Sedimentibacter hydroxybenzoicus DSM 7310</name>
    <dbReference type="NCBI Taxonomy" id="1123245"/>
    <lineage>
        <taxon>Bacteria</taxon>
        <taxon>Bacillati</taxon>
        <taxon>Bacillota</taxon>
        <taxon>Tissierellia</taxon>
        <taxon>Sedimentibacter</taxon>
    </lineage>
</organism>
<keyword evidence="2" id="KW-1185">Reference proteome</keyword>